<dbReference type="InterPro" id="IPR036855">
    <property type="entry name" value="Znf_CCCH_sf"/>
</dbReference>
<dbReference type="OMA" id="NKCKNLH"/>
<dbReference type="eggNOG" id="ENOG502SA4F">
    <property type="taxonomic scope" value="Eukaryota"/>
</dbReference>
<evidence type="ECO:0000313" key="8">
    <source>
        <dbReference type="Proteomes" id="UP000000709"/>
    </source>
</evidence>
<dbReference type="InterPro" id="IPR000571">
    <property type="entry name" value="Znf_CCCH"/>
</dbReference>
<dbReference type="AlphaFoldDB" id="G3AQF3"/>
<protein>
    <recommendedName>
        <fullName evidence="6">C3H1-type domain-containing protein</fullName>
    </recommendedName>
</protein>
<feature type="compositionally biased region" description="Basic and acidic residues" evidence="5">
    <location>
        <begin position="82"/>
        <end position="108"/>
    </location>
</feature>
<dbReference type="RefSeq" id="XP_007376277.1">
    <property type="nucleotide sequence ID" value="XM_007376215.1"/>
</dbReference>
<dbReference type="STRING" id="619300.G3AQF3"/>
<reference evidence="7 8" key="1">
    <citation type="journal article" date="2011" name="Proc. Natl. Acad. Sci. U.S.A.">
        <title>Comparative genomics of xylose-fermenting fungi for enhanced biofuel production.</title>
        <authorList>
            <person name="Wohlbach D.J."/>
            <person name="Kuo A."/>
            <person name="Sato T.K."/>
            <person name="Potts K.M."/>
            <person name="Salamov A.A."/>
            <person name="LaButti K.M."/>
            <person name="Sun H."/>
            <person name="Clum A."/>
            <person name="Pangilinan J.L."/>
            <person name="Lindquist E.A."/>
            <person name="Lucas S."/>
            <person name="Lapidus A."/>
            <person name="Jin M."/>
            <person name="Gunawan C."/>
            <person name="Balan V."/>
            <person name="Dale B.E."/>
            <person name="Jeffries T.W."/>
            <person name="Zinkel R."/>
            <person name="Barry K.W."/>
            <person name="Grigoriev I.V."/>
            <person name="Gasch A.P."/>
        </authorList>
    </citation>
    <scope>NUCLEOTIDE SEQUENCE [LARGE SCALE GENOMIC DNA]</scope>
    <source>
        <strain evidence="8">NRRL Y-27907 / 11-Y1</strain>
    </source>
</reference>
<proteinExistence type="predicted"/>
<feature type="zinc finger region" description="C3H1-type" evidence="4">
    <location>
        <begin position="109"/>
        <end position="137"/>
    </location>
</feature>
<evidence type="ECO:0000256" key="5">
    <source>
        <dbReference type="SAM" id="MobiDB-lite"/>
    </source>
</evidence>
<evidence type="ECO:0000256" key="1">
    <source>
        <dbReference type="ARBA" id="ARBA00022723"/>
    </source>
</evidence>
<feature type="region of interest" description="Disordered" evidence="5">
    <location>
        <begin position="1"/>
        <end position="53"/>
    </location>
</feature>
<dbReference type="HOGENOM" id="CLU_067614_0_0_1"/>
<keyword evidence="1 4" id="KW-0479">Metal-binding</keyword>
<dbReference type="SMART" id="SM00356">
    <property type="entry name" value="ZnF_C3H1"/>
    <property type="match status" value="1"/>
</dbReference>
<keyword evidence="3 4" id="KW-0862">Zinc</keyword>
<dbReference type="KEGG" id="spaa:SPAPADRAFT_154739"/>
<dbReference type="PROSITE" id="PS50103">
    <property type="entry name" value="ZF_C3H1"/>
    <property type="match status" value="1"/>
</dbReference>
<sequence>MFDLPTHLPNELPTHLPNQPTHTEPVQEPTEDILDEEQQAKPNPNEPIYIPGTNITLQTEEDIAKWIEERKKKWPSKQVVAKKLEQKQSEIQQKEDRKRPAESKEAPGKRTKAVCRFYQQNKKCKFGNKCKNLHVIEANPLAGHELTHYKRTVNGIPVLIPKLYSNRTHNTPSKSSLFKHLISRDQSVENDQIIEFIKFLDKQGLIDHNVHI</sequence>
<dbReference type="EMBL" id="GL996503">
    <property type="protein sequence ID" value="EGW31499.1"/>
    <property type="molecule type" value="Genomic_DNA"/>
</dbReference>
<keyword evidence="2 4" id="KW-0863">Zinc-finger</keyword>
<evidence type="ECO:0000256" key="2">
    <source>
        <dbReference type="ARBA" id="ARBA00022771"/>
    </source>
</evidence>
<evidence type="ECO:0000256" key="4">
    <source>
        <dbReference type="PROSITE-ProRule" id="PRU00723"/>
    </source>
</evidence>
<dbReference type="InterPro" id="IPR019496">
    <property type="entry name" value="NUFIP1_cons_dom"/>
</dbReference>
<keyword evidence="8" id="KW-1185">Reference proteome</keyword>
<dbReference type="Pfam" id="PF00642">
    <property type="entry name" value="zf-CCCH"/>
    <property type="match status" value="1"/>
</dbReference>
<dbReference type="Proteomes" id="UP000000709">
    <property type="component" value="Unassembled WGS sequence"/>
</dbReference>
<feature type="domain" description="C3H1-type" evidence="6">
    <location>
        <begin position="109"/>
        <end position="137"/>
    </location>
</feature>
<evidence type="ECO:0000256" key="3">
    <source>
        <dbReference type="ARBA" id="ARBA00022833"/>
    </source>
</evidence>
<dbReference type="Pfam" id="PF10453">
    <property type="entry name" value="NUFIP1"/>
    <property type="match status" value="1"/>
</dbReference>
<organism evidence="8">
    <name type="scientific">Spathaspora passalidarum (strain NRRL Y-27907 / 11-Y1)</name>
    <dbReference type="NCBI Taxonomy" id="619300"/>
    <lineage>
        <taxon>Eukaryota</taxon>
        <taxon>Fungi</taxon>
        <taxon>Dikarya</taxon>
        <taxon>Ascomycota</taxon>
        <taxon>Saccharomycotina</taxon>
        <taxon>Pichiomycetes</taxon>
        <taxon>Debaryomycetaceae</taxon>
        <taxon>Spathaspora</taxon>
    </lineage>
</organism>
<dbReference type="SUPFAM" id="SSF90229">
    <property type="entry name" value="CCCH zinc finger"/>
    <property type="match status" value="1"/>
</dbReference>
<dbReference type="GeneID" id="18870998"/>
<dbReference type="Gene3D" id="4.10.1000.10">
    <property type="entry name" value="Zinc finger, CCCH-type"/>
    <property type="match status" value="1"/>
</dbReference>
<feature type="region of interest" description="Disordered" evidence="5">
    <location>
        <begin position="77"/>
        <end position="109"/>
    </location>
</feature>
<dbReference type="InParanoid" id="G3AQF3"/>
<gene>
    <name evidence="7" type="ORF">SPAPADRAFT_154739</name>
</gene>
<name>G3AQF3_SPAPN</name>
<evidence type="ECO:0000259" key="6">
    <source>
        <dbReference type="PROSITE" id="PS50103"/>
    </source>
</evidence>
<dbReference type="GO" id="GO:0008270">
    <property type="term" value="F:zinc ion binding"/>
    <property type="evidence" value="ECO:0007669"/>
    <property type="project" value="UniProtKB-KW"/>
</dbReference>
<accession>G3AQF3</accession>
<evidence type="ECO:0000313" key="7">
    <source>
        <dbReference type="EMBL" id="EGW31499.1"/>
    </source>
</evidence>